<name>A0AAW1K1X6_POPJA</name>
<keyword evidence="3" id="KW-1185">Reference proteome</keyword>
<evidence type="ECO:0000256" key="1">
    <source>
        <dbReference type="SAM" id="MobiDB-lite"/>
    </source>
</evidence>
<evidence type="ECO:0000313" key="2">
    <source>
        <dbReference type="EMBL" id="KAK9711605.1"/>
    </source>
</evidence>
<reference evidence="2 3" key="1">
    <citation type="journal article" date="2024" name="BMC Genomics">
        <title>De novo assembly and annotation of Popillia japonica's genome with initial clues to its potential as an invasive pest.</title>
        <authorList>
            <person name="Cucini C."/>
            <person name="Boschi S."/>
            <person name="Funari R."/>
            <person name="Cardaioli E."/>
            <person name="Iannotti N."/>
            <person name="Marturano G."/>
            <person name="Paoli F."/>
            <person name="Bruttini M."/>
            <person name="Carapelli A."/>
            <person name="Frati F."/>
            <person name="Nardi F."/>
        </authorList>
    </citation>
    <scope>NUCLEOTIDE SEQUENCE [LARGE SCALE GENOMIC DNA]</scope>
    <source>
        <strain evidence="2">DMR45628</strain>
    </source>
</reference>
<feature type="region of interest" description="Disordered" evidence="1">
    <location>
        <begin position="46"/>
        <end position="77"/>
    </location>
</feature>
<sequence length="159" mass="16985">MKNVKENKILRKHLHKARSSNLNAYIRGGTLYANAEAFTSDQLAAKEGEDPFDVSLEQRPSSAPPTPDTRDSNLVDLADASPSNDIALKADDITSSTPCTTQKIVKPLANDASLRRLRSGSVSDAQSIKTLKDANSGKSGGPPLRKQGGNSKIGQEVEL</sequence>
<accession>A0AAW1K1X6</accession>
<comment type="caution">
    <text evidence="2">The sequence shown here is derived from an EMBL/GenBank/DDBJ whole genome shotgun (WGS) entry which is preliminary data.</text>
</comment>
<dbReference type="EMBL" id="JASPKY010000277">
    <property type="protein sequence ID" value="KAK9711605.1"/>
    <property type="molecule type" value="Genomic_DNA"/>
</dbReference>
<evidence type="ECO:0000313" key="3">
    <source>
        <dbReference type="Proteomes" id="UP001458880"/>
    </source>
</evidence>
<dbReference type="Proteomes" id="UP001458880">
    <property type="component" value="Unassembled WGS sequence"/>
</dbReference>
<organism evidence="2 3">
    <name type="scientific">Popillia japonica</name>
    <name type="common">Japanese beetle</name>
    <dbReference type="NCBI Taxonomy" id="7064"/>
    <lineage>
        <taxon>Eukaryota</taxon>
        <taxon>Metazoa</taxon>
        <taxon>Ecdysozoa</taxon>
        <taxon>Arthropoda</taxon>
        <taxon>Hexapoda</taxon>
        <taxon>Insecta</taxon>
        <taxon>Pterygota</taxon>
        <taxon>Neoptera</taxon>
        <taxon>Endopterygota</taxon>
        <taxon>Coleoptera</taxon>
        <taxon>Polyphaga</taxon>
        <taxon>Scarabaeiformia</taxon>
        <taxon>Scarabaeidae</taxon>
        <taxon>Rutelinae</taxon>
        <taxon>Popillia</taxon>
    </lineage>
</organism>
<feature type="region of interest" description="Disordered" evidence="1">
    <location>
        <begin position="117"/>
        <end position="159"/>
    </location>
</feature>
<feature type="compositionally biased region" description="Polar residues" evidence="1">
    <location>
        <begin position="120"/>
        <end position="129"/>
    </location>
</feature>
<protein>
    <submittedName>
        <fullName evidence="2">Uncharacterized protein</fullName>
    </submittedName>
</protein>
<proteinExistence type="predicted"/>
<gene>
    <name evidence="2" type="ORF">QE152_g25366</name>
</gene>
<dbReference type="AlphaFoldDB" id="A0AAW1K1X6"/>